<evidence type="ECO:0000256" key="3">
    <source>
        <dbReference type="ARBA" id="ARBA00020392"/>
    </source>
</evidence>
<dbReference type="GO" id="GO:0044781">
    <property type="term" value="P:bacterial-type flagellum organization"/>
    <property type="evidence" value="ECO:0007669"/>
    <property type="project" value="UniProtKB-KW"/>
</dbReference>
<organism evidence="12 13">
    <name type="scientific">Veronia nyctiphanis</name>
    <dbReference type="NCBI Taxonomy" id="1278244"/>
    <lineage>
        <taxon>Bacteria</taxon>
        <taxon>Pseudomonadati</taxon>
        <taxon>Pseudomonadota</taxon>
        <taxon>Gammaproteobacteria</taxon>
        <taxon>Vibrionales</taxon>
        <taxon>Vibrionaceae</taxon>
        <taxon>Veronia</taxon>
    </lineage>
</organism>
<sequence length="152" mass="18109">MADSAMDLLLERAKSDEQNAQLALVAAQQELEGYRRQLEQIEQYRFDYCKQMTARGQQGLSASNYGHLNRFIVQLDETLAKQRQAATSFEQKVEDCRIYWHDCREKYRALEWLCEKRKNEEKKRAEKIEQKQMDEFATLSYFRQLQKKSNLA</sequence>
<evidence type="ECO:0000256" key="11">
    <source>
        <dbReference type="SAM" id="Coils"/>
    </source>
</evidence>
<evidence type="ECO:0000256" key="5">
    <source>
        <dbReference type="ARBA" id="ARBA00022475"/>
    </source>
</evidence>
<keyword evidence="12" id="KW-0282">Flagellum</keyword>
<keyword evidence="12" id="KW-0969">Cilium</keyword>
<evidence type="ECO:0000256" key="8">
    <source>
        <dbReference type="ARBA" id="ARBA00022927"/>
    </source>
</evidence>
<dbReference type="EMBL" id="PEIB01000014">
    <property type="protein sequence ID" value="RXJ72919.1"/>
    <property type="molecule type" value="Genomic_DNA"/>
</dbReference>
<proteinExistence type="inferred from homology"/>
<dbReference type="NCBIfam" id="TIGR02473">
    <property type="entry name" value="flagell_FliJ"/>
    <property type="match status" value="1"/>
</dbReference>
<dbReference type="RefSeq" id="WP_129122557.1">
    <property type="nucleotide sequence ID" value="NZ_PEIB01000014.1"/>
</dbReference>
<evidence type="ECO:0000313" key="13">
    <source>
        <dbReference type="Proteomes" id="UP000290287"/>
    </source>
</evidence>
<dbReference type="GO" id="GO:0015031">
    <property type="term" value="P:protein transport"/>
    <property type="evidence" value="ECO:0007669"/>
    <property type="project" value="UniProtKB-KW"/>
</dbReference>
<evidence type="ECO:0000256" key="4">
    <source>
        <dbReference type="ARBA" id="ARBA00022448"/>
    </source>
</evidence>
<dbReference type="GO" id="GO:0006935">
    <property type="term" value="P:chemotaxis"/>
    <property type="evidence" value="ECO:0007669"/>
    <property type="project" value="UniProtKB-KW"/>
</dbReference>
<dbReference type="OrthoDB" id="7063004at2"/>
<dbReference type="AlphaFoldDB" id="A0A4Q0YUX2"/>
<accession>A0A4Q0YUX2</accession>
<dbReference type="InterPro" id="IPR053716">
    <property type="entry name" value="Flag_assembly_chemotaxis_eff"/>
</dbReference>
<dbReference type="GO" id="GO:0009288">
    <property type="term" value="C:bacterial-type flagellum"/>
    <property type="evidence" value="ECO:0007669"/>
    <property type="project" value="InterPro"/>
</dbReference>
<keyword evidence="11" id="KW-0175">Coiled coil</keyword>
<dbReference type="InterPro" id="IPR052570">
    <property type="entry name" value="FliJ"/>
</dbReference>
<dbReference type="Proteomes" id="UP000290287">
    <property type="component" value="Unassembled WGS sequence"/>
</dbReference>
<protein>
    <recommendedName>
        <fullName evidence="3">Flagellar FliJ protein</fullName>
    </recommendedName>
</protein>
<comment type="subcellular location">
    <subcellularLocation>
        <location evidence="1">Cell membrane</location>
        <topology evidence="1">Peripheral membrane protein</topology>
        <orientation evidence="1">Cytoplasmic side</orientation>
    </subcellularLocation>
</comment>
<evidence type="ECO:0000256" key="2">
    <source>
        <dbReference type="ARBA" id="ARBA00010004"/>
    </source>
</evidence>
<dbReference type="Pfam" id="PF02050">
    <property type="entry name" value="FliJ"/>
    <property type="match status" value="1"/>
</dbReference>
<name>A0A4Q0YUX2_9GAMM</name>
<gene>
    <name evidence="12" type="ORF">CS022_12595</name>
</gene>
<evidence type="ECO:0000256" key="9">
    <source>
        <dbReference type="ARBA" id="ARBA00023136"/>
    </source>
</evidence>
<dbReference type="InterPro" id="IPR012823">
    <property type="entry name" value="Flagell_FliJ"/>
</dbReference>
<keyword evidence="12" id="KW-0966">Cell projection</keyword>
<dbReference type="Gene3D" id="1.10.287.1700">
    <property type="match status" value="1"/>
</dbReference>
<reference evidence="12 13" key="1">
    <citation type="submission" date="2017-10" db="EMBL/GenBank/DDBJ databases">
        <title>Nyctiphanis sp. nov., isolated from the stomach of the euphausiid Nyctiphanes simplex (Hansen, 1911) in the Gulf of California.</title>
        <authorList>
            <person name="Gomez-Gil B."/>
            <person name="Aguilar-Mendez M."/>
            <person name="Lopez-Cortes A."/>
            <person name="Gomez-Gutierrez J."/>
            <person name="Roque A."/>
            <person name="Lang E."/>
            <person name="Gonzalez-Castillo A."/>
        </authorList>
    </citation>
    <scope>NUCLEOTIDE SEQUENCE [LARGE SCALE GENOMIC DNA]</scope>
    <source>
        <strain evidence="12 13">CAIM 600</strain>
    </source>
</reference>
<keyword evidence="6" id="KW-0145">Chemotaxis</keyword>
<comment type="similarity">
    <text evidence="2">Belongs to the FliJ family.</text>
</comment>
<evidence type="ECO:0000313" key="12">
    <source>
        <dbReference type="EMBL" id="RXJ72919.1"/>
    </source>
</evidence>
<dbReference type="PANTHER" id="PTHR38786:SF1">
    <property type="entry name" value="FLAGELLAR FLIJ PROTEIN"/>
    <property type="match status" value="1"/>
</dbReference>
<evidence type="ECO:0000256" key="6">
    <source>
        <dbReference type="ARBA" id="ARBA00022500"/>
    </source>
</evidence>
<keyword evidence="4" id="KW-0813">Transport</keyword>
<dbReference type="GO" id="GO:0005886">
    <property type="term" value="C:plasma membrane"/>
    <property type="evidence" value="ECO:0007669"/>
    <property type="project" value="UniProtKB-SubCell"/>
</dbReference>
<keyword evidence="8" id="KW-0653">Protein transport</keyword>
<feature type="coiled-coil region" evidence="11">
    <location>
        <begin position="10"/>
        <end position="44"/>
    </location>
</feature>
<evidence type="ECO:0000256" key="7">
    <source>
        <dbReference type="ARBA" id="ARBA00022795"/>
    </source>
</evidence>
<keyword evidence="9" id="KW-0472">Membrane</keyword>
<dbReference type="GO" id="GO:0071973">
    <property type="term" value="P:bacterial-type flagellum-dependent cell motility"/>
    <property type="evidence" value="ECO:0007669"/>
    <property type="project" value="InterPro"/>
</dbReference>
<evidence type="ECO:0000256" key="1">
    <source>
        <dbReference type="ARBA" id="ARBA00004413"/>
    </source>
</evidence>
<keyword evidence="7" id="KW-1005">Bacterial flagellum biogenesis</keyword>
<keyword evidence="13" id="KW-1185">Reference proteome</keyword>
<keyword evidence="10" id="KW-1006">Bacterial flagellum protein export</keyword>
<dbReference type="PANTHER" id="PTHR38786">
    <property type="entry name" value="FLAGELLAR FLIJ PROTEIN"/>
    <property type="match status" value="1"/>
</dbReference>
<keyword evidence="5" id="KW-1003">Cell membrane</keyword>
<evidence type="ECO:0000256" key="10">
    <source>
        <dbReference type="ARBA" id="ARBA00023225"/>
    </source>
</evidence>
<comment type="caution">
    <text evidence="12">The sequence shown here is derived from an EMBL/GenBank/DDBJ whole genome shotgun (WGS) entry which is preliminary data.</text>
</comment>